<feature type="domain" description="Peptidase S9 prolyl oligopeptidase catalytic" evidence="2">
    <location>
        <begin position="351"/>
        <end position="438"/>
    </location>
</feature>
<dbReference type="Pfam" id="PF00326">
    <property type="entry name" value="Peptidase_S9"/>
    <property type="match status" value="1"/>
</dbReference>
<evidence type="ECO:0000259" key="2">
    <source>
        <dbReference type="Pfam" id="PF00326"/>
    </source>
</evidence>
<dbReference type="InterPro" id="IPR029058">
    <property type="entry name" value="AB_hydrolase_fold"/>
</dbReference>
<evidence type="ECO:0008006" key="6">
    <source>
        <dbReference type="Google" id="ProtNLM"/>
    </source>
</evidence>
<sequence length="439" mass="48623">MSRLERGQDEKMPRLLAFCGDGCSFRGILSYHYMWAGLSSTTVGINDAQGLSFIRTADGNLDVGGHSAACRPICGRSFCWPWVSAADACGRPMDPFILFLLDCLDFSLSPPMASSSKPLTILFKHASGIDIYMDVYLSPSATQEKPAPCLLWWHGGGLLQGSREDDNVVTIVVVSPHHLRAPETHNITFISADYRLAPQFRFPVILSDCADAIQFLHSEHFKKETKGLADTSQIILSGSSAGGWLSLLCGCGIGFEESGVPNPPPVQGIIPIYPITDLEDPFWTTKQTPVPYFGRFIAKEEVQPFIDPNDPTSHVASSPLDSKRSFMYPYMLQEKRAILSDLLLSGTGIPPAAFSVAQSLKVGHNKLSVPPVYIVHGDQDTKVPVVQSRDVVEALKDLKRKLDIDYEYEELKGIDHLYDREPECEMEAMYQFIKRVFKS</sequence>
<dbReference type="SUPFAM" id="SSF53474">
    <property type="entry name" value="alpha/beta-Hydrolases"/>
    <property type="match status" value="1"/>
</dbReference>
<dbReference type="Gene3D" id="3.40.50.1820">
    <property type="entry name" value="alpha/beta hydrolase"/>
    <property type="match status" value="1"/>
</dbReference>
<evidence type="ECO:0000313" key="5">
    <source>
        <dbReference type="Proteomes" id="UP000518752"/>
    </source>
</evidence>
<dbReference type="EMBL" id="JAACJN010000012">
    <property type="protein sequence ID" value="KAF5390933.1"/>
    <property type="molecule type" value="Genomic_DNA"/>
</dbReference>
<name>A0A8H5HWV6_9AGAR</name>
<dbReference type="GO" id="GO:0008236">
    <property type="term" value="F:serine-type peptidase activity"/>
    <property type="evidence" value="ECO:0007669"/>
    <property type="project" value="InterPro"/>
</dbReference>
<gene>
    <name evidence="4" type="ORF">D9757_003925</name>
</gene>
<dbReference type="InterPro" id="IPR013094">
    <property type="entry name" value="AB_hydrolase_3"/>
</dbReference>
<evidence type="ECO:0000259" key="3">
    <source>
        <dbReference type="Pfam" id="PF07859"/>
    </source>
</evidence>
<evidence type="ECO:0000313" key="4">
    <source>
        <dbReference type="EMBL" id="KAF5390933.1"/>
    </source>
</evidence>
<organism evidence="4 5">
    <name type="scientific">Collybiopsis confluens</name>
    <dbReference type="NCBI Taxonomy" id="2823264"/>
    <lineage>
        <taxon>Eukaryota</taxon>
        <taxon>Fungi</taxon>
        <taxon>Dikarya</taxon>
        <taxon>Basidiomycota</taxon>
        <taxon>Agaricomycotina</taxon>
        <taxon>Agaricomycetes</taxon>
        <taxon>Agaricomycetidae</taxon>
        <taxon>Agaricales</taxon>
        <taxon>Marasmiineae</taxon>
        <taxon>Omphalotaceae</taxon>
        <taxon>Collybiopsis</taxon>
    </lineage>
</organism>
<dbReference type="Proteomes" id="UP000518752">
    <property type="component" value="Unassembled WGS sequence"/>
</dbReference>
<dbReference type="AlphaFoldDB" id="A0A8H5HWV6"/>
<dbReference type="GO" id="GO:0006508">
    <property type="term" value="P:proteolysis"/>
    <property type="evidence" value="ECO:0007669"/>
    <property type="project" value="InterPro"/>
</dbReference>
<reference evidence="4 5" key="1">
    <citation type="journal article" date="2020" name="ISME J.">
        <title>Uncovering the hidden diversity of litter-decomposition mechanisms in mushroom-forming fungi.</title>
        <authorList>
            <person name="Floudas D."/>
            <person name="Bentzer J."/>
            <person name="Ahren D."/>
            <person name="Johansson T."/>
            <person name="Persson P."/>
            <person name="Tunlid A."/>
        </authorList>
    </citation>
    <scope>NUCLEOTIDE SEQUENCE [LARGE SCALE GENOMIC DNA]</scope>
    <source>
        <strain evidence="4 5">CBS 406.79</strain>
    </source>
</reference>
<dbReference type="OrthoDB" id="408631at2759"/>
<protein>
    <recommendedName>
        <fullName evidence="6">Alpha/beta-hydrolase</fullName>
    </recommendedName>
</protein>
<evidence type="ECO:0000256" key="1">
    <source>
        <dbReference type="ARBA" id="ARBA00022801"/>
    </source>
</evidence>
<dbReference type="InterPro" id="IPR050300">
    <property type="entry name" value="GDXG_lipolytic_enzyme"/>
</dbReference>
<proteinExistence type="predicted"/>
<dbReference type="PANTHER" id="PTHR48081">
    <property type="entry name" value="AB HYDROLASE SUPERFAMILY PROTEIN C4A8.06C"/>
    <property type="match status" value="1"/>
</dbReference>
<dbReference type="PANTHER" id="PTHR48081:SF3">
    <property type="entry name" value="ALPHA_BETA HYDROLASE FOLD-3 DOMAIN-CONTAINING PROTEIN"/>
    <property type="match status" value="1"/>
</dbReference>
<comment type="caution">
    <text evidence="4">The sequence shown here is derived from an EMBL/GenBank/DDBJ whole genome shotgun (WGS) entry which is preliminary data.</text>
</comment>
<dbReference type="InterPro" id="IPR001375">
    <property type="entry name" value="Peptidase_S9_cat"/>
</dbReference>
<keyword evidence="1" id="KW-0378">Hydrolase</keyword>
<keyword evidence="5" id="KW-1185">Reference proteome</keyword>
<feature type="domain" description="Alpha/beta hydrolase fold-3" evidence="3">
    <location>
        <begin position="151"/>
        <end position="285"/>
    </location>
</feature>
<dbReference type="Pfam" id="PF07859">
    <property type="entry name" value="Abhydrolase_3"/>
    <property type="match status" value="1"/>
</dbReference>
<accession>A0A8H5HWV6</accession>